<sequence>ANDMCYNVSDRASESVNTDWDETAHVRYSIDDSNVSTSSVADFVWVQIAIDIPATADELGLHSGTIWIHLESDDS</sequence>
<name>X1UN66_9ZZZZ</name>
<dbReference type="AlphaFoldDB" id="X1UN66"/>
<comment type="caution">
    <text evidence="1">The sequence shown here is derived from an EMBL/GenBank/DDBJ whole genome shotgun (WGS) entry which is preliminary data.</text>
</comment>
<accession>X1UN66</accession>
<organism evidence="1">
    <name type="scientific">marine sediment metagenome</name>
    <dbReference type="NCBI Taxonomy" id="412755"/>
    <lineage>
        <taxon>unclassified sequences</taxon>
        <taxon>metagenomes</taxon>
        <taxon>ecological metagenomes</taxon>
    </lineage>
</organism>
<evidence type="ECO:0000313" key="1">
    <source>
        <dbReference type="EMBL" id="GAJ01341.1"/>
    </source>
</evidence>
<protein>
    <submittedName>
        <fullName evidence="1">Uncharacterized protein</fullName>
    </submittedName>
</protein>
<reference evidence="1" key="1">
    <citation type="journal article" date="2014" name="Front. Microbiol.">
        <title>High frequency of phylogenetically diverse reductive dehalogenase-homologous genes in deep subseafloor sedimentary metagenomes.</title>
        <authorList>
            <person name="Kawai M."/>
            <person name="Futagami T."/>
            <person name="Toyoda A."/>
            <person name="Takaki Y."/>
            <person name="Nishi S."/>
            <person name="Hori S."/>
            <person name="Arai W."/>
            <person name="Tsubouchi T."/>
            <person name="Morono Y."/>
            <person name="Uchiyama I."/>
            <person name="Ito T."/>
            <person name="Fujiyama A."/>
            <person name="Inagaki F."/>
            <person name="Takami H."/>
        </authorList>
    </citation>
    <scope>NUCLEOTIDE SEQUENCE</scope>
    <source>
        <strain evidence="1">Expedition CK06-06</strain>
    </source>
</reference>
<proteinExistence type="predicted"/>
<feature type="non-terminal residue" evidence="1">
    <location>
        <position position="1"/>
    </location>
</feature>
<dbReference type="EMBL" id="BARW01017356">
    <property type="protein sequence ID" value="GAJ01341.1"/>
    <property type="molecule type" value="Genomic_DNA"/>
</dbReference>
<gene>
    <name evidence="1" type="ORF">S12H4_30005</name>
</gene>